<feature type="compositionally biased region" description="Low complexity" evidence="1">
    <location>
        <begin position="810"/>
        <end position="836"/>
    </location>
</feature>
<evidence type="ECO:0000256" key="2">
    <source>
        <dbReference type="SAM" id="SignalP"/>
    </source>
</evidence>
<feature type="signal peptide" evidence="2">
    <location>
        <begin position="1"/>
        <end position="20"/>
    </location>
</feature>
<feature type="compositionally biased region" description="Polar residues" evidence="1">
    <location>
        <begin position="763"/>
        <end position="774"/>
    </location>
</feature>
<feature type="region of interest" description="Disordered" evidence="1">
    <location>
        <begin position="810"/>
        <end position="915"/>
    </location>
</feature>
<feature type="compositionally biased region" description="Polar residues" evidence="1">
    <location>
        <begin position="886"/>
        <end position="897"/>
    </location>
</feature>
<feature type="region of interest" description="Disordered" evidence="1">
    <location>
        <begin position="599"/>
        <end position="623"/>
    </location>
</feature>
<feature type="region of interest" description="Disordered" evidence="1">
    <location>
        <begin position="483"/>
        <end position="523"/>
    </location>
</feature>
<feature type="region of interest" description="Disordered" evidence="1">
    <location>
        <begin position="1061"/>
        <end position="1086"/>
    </location>
</feature>
<dbReference type="EMBL" id="WNWR01000331">
    <property type="protein sequence ID" value="KAE9982822.1"/>
    <property type="molecule type" value="Genomic_DNA"/>
</dbReference>
<feature type="compositionally biased region" description="Basic residues" evidence="1">
    <location>
        <begin position="668"/>
        <end position="688"/>
    </location>
</feature>
<evidence type="ECO:0000313" key="4">
    <source>
        <dbReference type="EMBL" id="KAE9982862.1"/>
    </source>
</evidence>
<organism evidence="3 5">
    <name type="scientific">Venturia inaequalis</name>
    <name type="common">Apple scab fungus</name>
    <dbReference type="NCBI Taxonomy" id="5025"/>
    <lineage>
        <taxon>Eukaryota</taxon>
        <taxon>Fungi</taxon>
        <taxon>Dikarya</taxon>
        <taxon>Ascomycota</taxon>
        <taxon>Pezizomycotina</taxon>
        <taxon>Dothideomycetes</taxon>
        <taxon>Pleosporomycetidae</taxon>
        <taxon>Venturiales</taxon>
        <taxon>Venturiaceae</taxon>
        <taxon>Venturia</taxon>
    </lineage>
</organism>
<name>A0A8H3V879_VENIN</name>
<feature type="region of interest" description="Disordered" evidence="1">
    <location>
        <begin position="663"/>
        <end position="697"/>
    </location>
</feature>
<evidence type="ECO:0000313" key="5">
    <source>
        <dbReference type="Proteomes" id="UP000490939"/>
    </source>
</evidence>
<evidence type="ECO:0000256" key="1">
    <source>
        <dbReference type="SAM" id="MobiDB-lite"/>
    </source>
</evidence>
<sequence length="1183" mass="120924">MRASTFTSAVLVVGAKLVAGLDSSSLTQFKDSLTLDSTFNPVIEAYWTGYPHHRRTPFAISPDGASAYLAYLDASGTGVHVQKLKPDTFVADGTAVTITGGKEAGGLVAHNDGFALLTNEALPSGTSNAPAGSTPVPVIYRYTGGAQTWKTFVAGPSVAGTMGLLASPDMNGDLVYSEAAKLYGAYFVATAYSGDANGHFGDAIHHNTGILFEAADAAPFASVCAEDQGDIWLNTATQSMSGVKVSNENTTNGASGEPFGGMSGSYSGLARFQGASSYIMAWVSNGAVDLTANTWLGDGNTACSRRNKNRNVAIATFSDKNTLVGEQATSVVGAADGDKQINWITTGTSDMSNARIATFDKSSALVSWEEASSPNCDSFVAMGCYGTYAGTSFQVVDSTGAKSGTVLTTKDVQVAGDMVTMSDGRICWPYVSMSWSLAQMATTSATTKAISFACISNGPSTGAATSSSSSSIASSVAPSSVAVSDSPVARSPSTPASSAAPTTPAAAEAASSPAASSSIAPTPLPSTKAALTSAIPPKLTSSESQFPTLAGTGSGIWPTGSFPSGTGYAASGVFPSGFISPTGTSDEYGYEYECDEETTSASASVPTVPVETHAPSKDIASSTLPSSFSFPTSGWAVPSSASPYPTAASSGFGGVGSVVTASTASSSKSKHHGNTRKHSKTSKTKTPKSRTAGVAQPTGYVVKRSEHHDHPHGTGFSSSALPTGSAHLSDFDWNGTAEIPEFKHHSNTRKHSAHGTGVLPTGSIPTGSFSHPTSDVVSRAAETKKHFGNARKHSSAFPTGLFPTGSSATGSYSTGSFATGTSPSSSFPTGTTSAGGAKNRIAIGLELVTKPKTKKNDKRAAEPSKHHGNTRKHSSAFPTGIFPTGSLPTGASPTGASPTGVFPTGSFPTGTTSAGGAKNKIAIGLALGVTKPKTKKNDKRVAEPTKHHGNTRKHSPEFPAPTGSLPTGFASPTGVKNKRAIGLPFIVEPKTKKNDKRAAEPTKHHGNTRKHSSAFPNPTGVFPTGSFPTGSLPTGFASPTEAKSKRAIGLPFIVEPKTKKNDKRIAEPTKHHATGIAHGTGTPQPFTGTDGFPAFPTGGVAYPTGFETRFAKKKESPKTHRGHGNHPHGTGYHGKPKGTGGVFPTGVFPTGVFPTGVFPNGAFPTGAFPTGVWPTDAPAAPSK</sequence>
<dbReference type="Proteomes" id="UP000433883">
    <property type="component" value="Unassembled WGS sequence"/>
</dbReference>
<gene>
    <name evidence="4" type="ORF">BLS_005263</name>
    <name evidence="3" type="ORF">EG327_005740</name>
</gene>
<comment type="caution">
    <text evidence="3">The sequence shown here is derived from an EMBL/GenBank/DDBJ whole genome shotgun (WGS) entry which is preliminary data.</text>
</comment>
<feature type="compositionally biased region" description="Basic and acidic residues" evidence="1">
    <location>
        <begin position="990"/>
        <end position="1003"/>
    </location>
</feature>
<keyword evidence="2" id="KW-0732">Signal</keyword>
<dbReference type="AlphaFoldDB" id="A0A8H3V879"/>
<feature type="region of interest" description="Disordered" evidence="1">
    <location>
        <begin position="990"/>
        <end position="1026"/>
    </location>
</feature>
<feature type="chain" id="PRO_5044690804" evidence="2">
    <location>
        <begin position="21"/>
        <end position="1183"/>
    </location>
</feature>
<dbReference type="EMBL" id="WNWQ01000036">
    <property type="protein sequence ID" value="KAE9982862.1"/>
    <property type="molecule type" value="Genomic_DNA"/>
</dbReference>
<proteinExistence type="predicted"/>
<protein>
    <submittedName>
        <fullName evidence="3">Uncharacterized protein</fullName>
    </submittedName>
</protein>
<dbReference type="Proteomes" id="UP000490939">
    <property type="component" value="Unassembled WGS sequence"/>
</dbReference>
<reference evidence="3 5" key="1">
    <citation type="submission" date="2019-07" db="EMBL/GenBank/DDBJ databases">
        <title>Venturia inaequalis Genome Resource.</title>
        <authorList>
            <person name="Lichtner F.J."/>
        </authorList>
    </citation>
    <scope>NUCLEOTIDE SEQUENCE [LARGE SCALE GENOMIC DNA]</scope>
    <source>
        <strain evidence="4">Bline_iso_100314</strain>
        <strain evidence="3 5">DMI_063113</strain>
    </source>
</reference>
<feature type="region of interest" description="Disordered" evidence="1">
    <location>
        <begin position="745"/>
        <end position="774"/>
    </location>
</feature>
<keyword evidence="5" id="KW-1185">Reference proteome</keyword>
<feature type="compositionally biased region" description="Basic and acidic residues" evidence="1">
    <location>
        <begin position="1061"/>
        <end position="1070"/>
    </location>
</feature>
<evidence type="ECO:0000313" key="3">
    <source>
        <dbReference type="EMBL" id="KAE9982822.1"/>
    </source>
</evidence>
<accession>A0A8H3V879</accession>
<feature type="region of interest" description="Disordered" evidence="1">
    <location>
        <begin position="1113"/>
        <end position="1138"/>
    </location>
</feature>
<feature type="region of interest" description="Disordered" evidence="1">
    <location>
        <begin position="931"/>
        <end position="974"/>
    </location>
</feature>